<accession>A0A1E7RA04</accession>
<gene>
    <name evidence="1" type="ORF">BJI46_12390</name>
</gene>
<organism evidence="1 2">
    <name type="scientific">Acinetobacter qingfengensis</name>
    <dbReference type="NCBI Taxonomy" id="1262585"/>
    <lineage>
        <taxon>Bacteria</taxon>
        <taxon>Pseudomonadati</taxon>
        <taxon>Pseudomonadota</taxon>
        <taxon>Gammaproteobacteria</taxon>
        <taxon>Moraxellales</taxon>
        <taxon>Moraxellaceae</taxon>
        <taxon>Acinetobacter</taxon>
    </lineage>
</organism>
<keyword evidence="2" id="KW-1185">Reference proteome</keyword>
<proteinExistence type="predicted"/>
<evidence type="ECO:0000313" key="1">
    <source>
        <dbReference type="EMBL" id="OEY96170.1"/>
    </source>
</evidence>
<dbReference type="Proteomes" id="UP000185895">
    <property type="component" value="Unassembled WGS sequence"/>
</dbReference>
<dbReference type="AlphaFoldDB" id="A0A1E7RA04"/>
<dbReference type="STRING" id="1262585.BJI46_12390"/>
<sequence length="100" mass="11927">MQYITIYQLKSGKWRAEVRFEGLRKTKVHATEKDAKKWAVLQERDFILNHNTEIALKKKTILTVDEALTRYSNDVSQFKKTAKKEMQRIKYFQNVLPHVD</sequence>
<name>A0A1E7RA04_9GAMM</name>
<evidence type="ECO:0008006" key="3">
    <source>
        <dbReference type="Google" id="ProtNLM"/>
    </source>
</evidence>
<reference evidence="1 2" key="1">
    <citation type="submission" date="2016-09" db="EMBL/GenBank/DDBJ databases">
        <authorList>
            <person name="Capua I."/>
            <person name="De Benedictis P."/>
            <person name="Joannis T."/>
            <person name="Lombin L.H."/>
            <person name="Cattoli G."/>
        </authorList>
    </citation>
    <scope>NUCLEOTIDE SEQUENCE [LARGE SCALE GENOMIC DNA]</scope>
    <source>
        <strain evidence="1 2">ANC 4671</strain>
    </source>
</reference>
<evidence type="ECO:0000313" key="2">
    <source>
        <dbReference type="Proteomes" id="UP000185895"/>
    </source>
</evidence>
<dbReference type="OrthoDB" id="9057547at2"/>
<protein>
    <recommendedName>
        <fullName evidence="3">Integrase</fullName>
    </recommendedName>
</protein>
<comment type="caution">
    <text evidence="1">The sequence shown here is derived from an EMBL/GenBank/DDBJ whole genome shotgun (WGS) entry which is preliminary data.</text>
</comment>
<dbReference type="EMBL" id="MKKK01000021">
    <property type="protein sequence ID" value="OEY96170.1"/>
    <property type="molecule type" value="Genomic_DNA"/>
</dbReference>
<dbReference type="RefSeq" id="WP_070069772.1">
    <property type="nucleotide sequence ID" value="NZ_MKKK01000021.1"/>
</dbReference>